<dbReference type="GO" id="GO:0160148">
    <property type="term" value="F:tRNA pseudouridine(55) synthase activity"/>
    <property type="evidence" value="ECO:0007669"/>
    <property type="project" value="UniProtKB-EC"/>
</dbReference>
<dbReference type="SUPFAM" id="SSF55120">
    <property type="entry name" value="Pseudouridine synthase"/>
    <property type="match status" value="1"/>
</dbReference>
<evidence type="ECO:0000256" key="2">
    <source>
        <dbReference type="ARBA" id="ARBA00008999"/>
    </source>
</evidence>
<comment type="caution">
    <text evidence="7">The sequence shown here is derived from an EMBL/GenBank/DDBJ whole genome shotgun (WGS) entry which is preliminary data.</text>
</comment>
<dbReference type="Proteomes" id="UP000789706">
    <property type="component" value="Unassembled WGS sequence"/>
</dbReference>
<dbReference type="EC" id="5.4.99.25" evidence="3"/>
<proteinExistence type="inferred from homology"/>
<evidence type="ECO:0000256" key="3">
    <source>
        <dbReference type="ARBA" id="ARBA00012787"/>
    </source>
</evidence>
<dbReference type="GO" id="GO:0003723">
    <property type="term" value="F:RNA binding"/>
    <property type="evidence" value="ECO:0007669"/>
    <property type="project" value="InterPro"/>
</dbReference>
<organism evidence="7 8">
    <name type="scientific">Diversispora eburnea</name>
    <dbReference type="NCBI Taxonomy" id="1213867"/>
    <lineage>
        <taxon>Eukaryota</taxon>
        <taxon>Fungi</taxon>
        <taxon>Fungi incertae sedis</taxon>
        <taxon>Mucoromycota</taxon>
        <taxon>Glomeromycotina</taxon>
        <taxon>Glomeromycetes</taxon>
        <taxon>Diversisporales</taxon>
        <taxon>Diversisporaceae</taxon>
        <taxon>Diversispora</taxon>
    </lineage>
</organism>
<dbReference type="Gene3D" id="3.30.2350.10">
    <property type="entry name" value="Pseudouridine synthase"/>
    <property type="match status" value="1"/>
</dbReference>
<dbReference type="InterPro" id="IPR014780">
    <property type="entry name" value="tRNA_psdUridine_synth_TruB"/>
</dbReference>
<evidence type="ECO:0000313" key="8">
    <source>
        <dbReference type="Proteomes" id="UP000789706"/>
    </source>
</evidence>
<protein>
    <recommendedName>
        <fullName evidence="3">tRNA pseudouridine(55) synthase</fullName>
        <ecNumber evidence="3">5.4.99.25</ecNumber>
    </recommendedName>
</protein>
<reference evidence="7" key="1">
    <citation type="submission" date="2021-06" db="EMBL/GenBank/DDBJ databases">
        <authorList>
            <person name="Kallberg Y."/>
            <person name="Tangrot J."/>
            <person name="Rosling A."/>
        </authorList>
    </citation>
    <scope>NUCLEOTIDE SEQUENCE</scope>
    <source>
        <strain evidence="7">AZ414A</strain>
    </source>
</reference>
<comment type="catalytic activity">
    <reaction evidence="1">
        <text>a uridine in mRNA = a pseudouridine in mRNA</text>
        <dbReference type="Rhea" id="RHEA:56644"/>
        <dbReference type="Rhea" id="RHEA-COMP:14658"/>
        <dbReference type="Rhea" id="RHEA-COMP:14659"/>
        <dbReference type="ChEBI" id="CHEBI:65314"/>
        <dbReference type="ChEBI" id="CHEBI:65315"/>
    </reaction>
</comment>
<dbReference type="InterPro" id="IPR002501">
    <property type="entry name" value="PsdUridine_synth_N"/>
</dbReference>
<dbReference type="GO" id="GO:0005634">
    <property type="term" value="C:nucleus"/>
    <property type="evidence" value="ECO:0007669"/>
    <property type="project" value="TreeGrafter"/>
</dbReference>
<keyword evidence="5" id="KW-0413">Isomerase</keyword>
<keyword evidence="8" id="KW-1185">Reference proteome</keyword>
<comment type="similarity">
    <text evidence="2">Belongs to the pseudouridine synthase TruB family.</text>
</comment>
<dbReference type="AlphaFoldDB" id="A0A9N9C916"/>
<sequence length="327" mass="37260">MAKKEKVQGLFAVNKPKGLTVHQVLEFINQTFRRHAEATRFEMTRRQVVELGTCMSLTTKSWATGVVVVGVNQGNRLLKEQEKMNEIIHATGMLGFSTDTKDFKGDPVKQIPASQISKDTLAELLPKLVGKVYNREIVMPATPPTPEKPAWITHLNTFGKKKKKRLLQEYTRPQPAEKVIEFTTPKKIYRMELLDFKKLHTSPSVQRMIKSLAKTPLSSKTTSMPAASPLTNLIKSVESKNPIFKVEIECSPSTSIERIIHDIGFSLNNAAYLLELERVKQGDFILHEDTLDWEQCGVFDNIYDAMNNWIRKVRRRELEKELGGRNL</sequence>
<evidence type="ECO:0000256" key="5">
    <source>
        <dbReference type="ARBA" id="ARBA00023235"/>
    </source>
</evidence>
<dbReference type="GO" id="GO:0006400">
    <property type="term" value="P:tRNA modification"/>
    <property type="evidence" value="ECO:0007669"/>
    <property type="project" value="TreeGrafter"/>
</dbReference>
<dbReference type="GO" id="GO:1990481">
    <property type="term" value="P:mRNA pseudouridine synthesis"/>
    <property type="evidence" value="ECO:0007669"/>
    <property type="project" value="TreeGrafter"/>
</dbReference>
<evidence type="ECO:0000259" key="6">
    <source>
        <dbReference type="Pfam" id="PF01509"/>
    </source>
</evidence>
<dbReference type="Pfam" id="PF01509">
    <property type="entry name" value="TruB_N"/>
    <property type="match status" value="1"/>
</dbReference>
<dbReference type="PANTHER" id="PTHR13767:SF2">
    <property type="entry name" value="PSEUDOURIDYLATE SYNTHASE TRUB1"/>
    <property type="match status" value="1"/>
</dbReference>
<evidence type="ECO:0000256" key="1">
    <source>
        <dbReference type="ARBA" id="ARBA00001166"/>
    </source>
</evidence>
<dbReference type="InterPro" id="IPR020103">
    <property type="entry name" value="PsdUridine_synth_cat_dom_sf"/>
</dbReference>
<dbReference type="OrthoDB" id="9995526at2759"/>
<dbReference type="PANTHER" id="PTHR13767">
    <property type="entry name" value="TRNA-PSEUDOURIDINE SYNTHASE"/>
    <property type="match status" value="1"/>
</dbReference>
<name>A0A9N9C916_9GLOM</name>
<dbReference type="EMBL" id="CAJVPK010001577">
    <property type="protein sequence ID" value="CAG8591698.1"/>
    <property type="molecule type" value="Genomic_DNA"/>
</dbReference>
<evidence type="ECO:0000313" key="7">
    <source>
        <dbReference type="EMBL" id="CAG8591698.1"/>
    </source>
</evidence>
<gene>
    <name evidence="7" type="ORF">DEBURN_LOCUS9088</name>
</gene>
<feature type="domain" description="Pseudouridine synthase II N-terminal" evidence="6">
    <location>
        <begin position="63"/>
        <end position="134"/>
    </location>
</feature>
<keyword evidence="4" id="KW-0819">tRNA processing</keyword>
<accession>A0A9N9C916</accession>
<evidence type="ECO:0000256" key="4">
    <source>
        <dbReference type="ARBA" id="ARBA00022694"/>
    </source>
</evidence>